<evidence type="ECO:0000313" key="2">
    <source>
        <dbReference type="Proteomes" id="UP001281761"/>
    </source>
</evidence>
<keyword evidence="2" id="KW-1185">Reference proteome</keyword>
<gene>
    <name evidence="1" type="ORF">BLNAU_1634</name>
</gene>
<accession>A0ABQ9YIU7</accession>
<sequence length="135" mass="14956">MGSDISPVSDRQYFSMKTDRSVPFSAPTGLSNSLFQDCEQTSTPSLEYGGGAVRMYSCSFQQLSYVQLRDCSSANERGHDIYLINTLFGSDSFSTCDSTSSSTHRVTISTTDFSNLLANPEFEARVRSGMYYPCR</sequence>
<proteinExistence type="predicted"/>
<dbReference type="EMBL" id="JARBJD010000006">
    <property type="protein sequence ID" value="KAK2963591.1"/>
    <property type="molecule type" value="Genomic_DNA"/>
</dbReference>
<dbReference type="Proteomes" id="UP001281761">
    <property type="component" value="Unassembled WGS sequence"/>
</dbReference>
<organism evidence="1 2">
    <name type="scientific">Blattamonas nauphoetae</name>
    <dbReference type="NCBI Taxonomy" id="2049346"/>
    <lineage>
        <taxon>Eukaryota</taxon>
        <taxon>Metamonada</taxon>
        <taxon>Preaxostyla</taxon>
        <taxon>Oxymonadida</taxon>
        <taxon>Blattamonas</taxon>
    </lineage>
</organism>
<protein>
    <submittedName>
        <fullName evidence="1">Uncharacterized protein</fullName>
    </submittedName>
</protein>
<reference evidence="1 2" key="1">
    <citation type="journal article" date="2022" name="bioRxiv">
        <title>Genomics of Preaxostyla Flagellates Illuminates Evolutionary Transitions and the Path Towards Mitochondrial Loss.</title>
        <authorList>
            <person name="Novak L.V.F."/>
            <person name="Treitli S.C."/>
            <person name="Pyrih J."/>
            <person name="Halakuc P."/>
            <person name="Pipaliya S.V."/>
            <person name="Vacek V."/>
            <person name="Brzon O."/>
            <person name="Soukal P."/>
            <person name="Eme L."/>
            <person name="Dacks J.B."/>
            <person name="Karnkowska A."/>
            <person name="Elias M."/>
            <person name="Hampl V."/>
        </authorList>
    </citation>
    <scope>NUCLEOTIDE SEQUENCE [LARGE SCALE GENOMIC DNA]</scope>
    <source>
        <strain evidence="1">NAU3</strain>
        <tissue evidence="1">Gut</tissue>
    </source>
</reference>
<evidence type="ECO:0000313" key="1">
    <source>
        <dbReference type="EMBL" id="KAK2963591.1"/>
    </source>
</evidence>
<name>A0ABQ9YIU7_9EUKA</name>
<comment type="caution">
    <text evidence="1">The sequence shown here is derived from an EMBL/GenBank/DDBJ whole genome shotgun (WGS) entry which is preliminary data.</text>
</comment>